<gene>
    <name evidence="1" type="ORF">BDY19DRAFT_956044</name>
</gene>
<dbReference type="Proteomes" id="UP001055072">
    <property type="component" value="Unassembled WGS sequence"/>
</dbReference>
<name>A0ACB8TYG8_9APHY</name>
<organism evidence="1 2">
    <name type="scientific">Irpex rosettiformis</name>
    <dbReference type="NCBI Taxonomy" id="378272"/>
    <lineage>
        <taxon>Eukaryota</taxon>
        <taxon>Fungi</taxon>
        <taxon>Dikarya</taxon>
        <taxon>Basidiomycota</taxon>
        <taxon>Agaricomycotina</taxon>
        <taxon>Agaricomycetes</taxon>
        <taxon>Polyporales</taxon>
        <taxon>Irpicaceae</taxon>
        <taxon>Irpex</taxon>
    </lineage>
</organism>
<proteinExistence type="predicted"/>
<evidence type="ECO:0000313" key="1">
    <source>
        <dbReference type="EMBL" id="KAI0087097.1"/>
    </source>
</evidence>
<dbReference type="EMBL" id="MU274919">
    <property type="protein sequence ID" value="KAI0087097.1"/>
    <property type="molecule type" value="Genomic_DNA"/>
</dbReference>
<protein>
    <submittedName>
        <fullName evidence="1">ARM repeat-containing protein</fullName>
    </submittedName>
</protein>
<keyword evidence="2" id="KW-1185">Reference proteome</keyword>
<accession>A0ACB8TYG8</accession>
<evidence type="ECO:0000313" key="2">
    <source>
        <dbReference type="Proteomes" id="UP001055072"/>
    </source>
</evidence>
<comment type="caution">
    <text evidence="1">The sequence shown here is derived from an EMBL/GenBank/DDBJ whole genome shotgun (WGS) entry which is preliminary data.</text>
</comment>
<sequence length="2570" mass="281233">MGKSEIESWIASTSYADDSEVNGKARLPEWRRESILSDWPSALQAAQKRLLTSSTKVRQQFLKEELLFIAKHGDLTLSQTLDIFKLLTLTYPRYIDSASREAVELVGTELVRRDELRGTTSGDADETKLGVTEQIVAWLAHETGLFAKRPGAYPSADILVLLSWLCGIYSVCLKYNAEFISTQSWTSLVSAIAILLDLLLDNSTKSKPSVQKSALVRTRRALRAHPQHLSTVIRTLITKAKAYPHPLSLVALVGVAIDVKLRLKNVKDPNLTIVDNDLKTEILTFYGNAVLMSRTAVQPHVTNALHDFIKVSVTEEDLQKITLPVMDKALLRSPEISLGVISGFFTAYAHTFNSQLFRHLLLPCLNNARSSNAITRAASTELFKAIIGKVSDEDDARFSLDEIISLPKAGKTSGADHRVALYTMLGSISPSSKVSPTLVHSTLPLLVKETHDAAILTLAESVTPHLVSSLSQGPPLPSEAASLIGKGMIDSKPPIRRAFCLLVGNALWKLESASSESSQALVKAILPSFDTNLKTVTTSPTSLPAGPLEGYIATAALLGPVLRGGKEDDFISHNSYLQSLLVTGSKPSFLLWDKVYQKLIDPEDEKWLIRAAEAAFIFHKTELQKSRAVQLAFGDVFLHLAVESAAVETRRLAITSLSQLAGQSPDLIGPVVSSSLTSYLSKPKVATKINGADEGAGKTMKQDSRLCAYLLTCGGVGADIDRSARENLLIDLVVLSHHPWLATGSRLPWIELCQAIVIDPHDLVVSHIQRLSSIVLEASRSEQATFVEASNRAITTLTFVAPEQVIPQILEQIRKDVSYQAVESFTEEDLAIWAHSEDTPYIDVLAAKKPVEAQKKGKGYKDAQWEAEVRKSLAEKKKNAGASTLSKQDQALVQAQLEKEAENRKRVESVKENLLRGLHYVDAIVRARSQELSAYLSSIVNILLIGAFGKATALIGEASFHTYVGLAECCSNRLGSFNKWIGVATLRSVEVPSIPDGLEVEPINDLILRVLHRLHFLAEQSTFDVATYAYLSPLLLQILRKGGVGLTEEDDPLEQVALALDILKFHSGEFSDPAFPRKETLETLLLVIRQQPKLSKEASSALISVGQAIFETTTEGELRILFRGTLYQEVYVRNSCLQTLQPFDLTDLDWSVELWIACHDGDEQNARLATHIWEDNGFDVPETCLGDLIPFLEHENAYVRNSTAIALADAVEHWPKIISVALQTLEEVYREKAKVLAPEFDQYGMVIASSIDRTDPWSARAALARTFELLAPSLTEADIVPFFQFLIKDQALGDRHADVRRGMLQAGTAVIDLHGSVRLAELIAIFEDYLARTHPADETSDYIKEAVVILFGRVAKHLDPKDARVAQIVERLVEALNTPAEQVQIAVSDCLAPLIHTSGTSSSDLIDRLFDQLQNGEKYAARRGAAYGLAGIVKGAGISTMKESKIIDRLRTATEEKKHFEPRQGAMFAFETLSNVLNRLFEPYVLHILPLLLTSFGDSTADVREATYDASRVIMGNLSGYGVKTIMPSLLSGLDEKQWRSKKGSIELLGMMAYCAPKQLSQSLPVIIPRLTEVLTDSHAQVRAAANKSLKQFGEVISNPEIQSLVPVFLKAMVDPTKTQNALTSLLKTSFMHQIDHSSLALVVPIIERGLRERSADTKKKAAQIVGNLASLTDSKDFVPYLSELLPMVHVVLVDPVPEARATAAKSLGTLVERLGEVHFPDLVPNLLRTLKTDTSGVDRQGAAQGLSEVLAGLGMERMEGLLPDIIANAQSPRSTVREGFMSLLVFLPATFGTRFSPHLPKIITPILKGLADVEDYVREAAMRAGRMTVTNYSNKAIDLLLPELERGMFDPGWRIRQSSITLVGELLFKVSGISGKAEIEEDEEAEDTTLTESSKRALVEILGAERRDRILSALYLTRQDAVNVVRQSAGHIWKALVYNTPRTVREILPQLISQIIDLLSDDEADQQETAARTTAELCRKSGEKILGDVVAILRSKSTSPDAHVRAGVCLTLCEVMQNTTDTQREAQEDEIITMVRLSLVDDEAVVRSAAAQAFDVLQEQIGVKAIDQTIPTLLEALRQPGQSSGTALQALREVMSVRASTVFPVLIPTLTAIPMTVFNARALASLVSVAGSALSKRLTAILNALVKVIETQHLDEDEELRSAIDEALRTLLESICDAEGLNTLMLLLLGWAKSDSVERRVNACNIVAIFSEVTELDTSLYRVDWVRQLVSLFDDPQVAVHTAALHALEAFVKSIPKDELEPLVVTLRRTIESTGAPGHFVPGFSLPKGVAPTVPIIIAGLTTGSNEQREQAAYAIADLVERTEESAIKPFVVPFTGPLIRVATQAATYPPGVKVAILQALAVMLQRIPLFVKPFFPQLQRTFVKSASDPSSLAVRLKAAQALGILMKNQPRVDPVITELISGSKSNEDAIAGSLVLCLAYVVRSARTNVGEKAKESCLELVTEAFKENHEDNYVQAIGALFASLSAFPDVVKPIVQNYLLGGTPASPVSSHCILATLTPHEDEEYTPNLFVQLSVVPSISQKITESIANEKPTVSRPAREAKELIKSL</sequence>
<reference evidence="1" key="1">
    <citation type="journal article" date="2021" name="Environ. Microbiol.">
        <title>Gene family expansions and transcriptome signatures uncover fungal adaptations to wood decay.</title>
        <authorList>
            <person name="Hage H."/>
            <person name="Miyauchi S."/>
            <person name="Viragh M."/>
            <person name="Drula E."/>
            <person name="Min B."/>
            <person name="Chaduli D."/>
            <person name="Navarro D."/>
            <person name="Favel A."/>
            <person name="Norest M."/>
            <person name="Lesage-Meessen L."/>
            <person name="Balint B."/>
            <person name="Merenyi Z."/>
            <person name="de Eugenio L."/>
            <person name="Morin E."/>
            <person name="Martinez A.T."/>
            <person name="Baldrian P."/>
            <person name="Stursova M."/>
            <person name="Martinez M.J."/>
            <person name="Novotny C."/>
            <person name="Magnuson J.K."/>
            <person name="Spatafora J.W."/>
            <person name="Maurice S."/>
            <person name="Pangilinan J."/>
            <person name="Andreopoulos W."/>
            <person name="LaButti K."/>
            <person name="Hundley H."/>
            <person name="Na H."/>
            <person name="Kuo A."/>
            <person name="Barry K."/>
            <person name="Lipzen A."/>
            <person name="Henrissat B."/>
            <person name="Riley R."/>
            <person name="Ahrendt S."/>
            <person name="Nagy L.G."/>
            <person name="Grigoriev I.V."/>
            <person name="Martin F."/>
            <person name="Rosso M.N."/>
        </authorList>
    </citation>
    <scope>NUCLEOTIDE SEQUENCE</scope>
    <source>
        <strain evidence="1">CBS 384.51</strain>
    </source>
</reference>